<dbReference type="EMBL" id="BAEH01000015">
    <property type="protein sequence ID" value="GAB16874.1"/>
    <property type="molecule type" value="Genomic_DNA"/>
</dbReference>
<dbReference type="PANTHER" id="PTHR11895:SF7">
    <property type="entry name" value="GLUTAMYL-TRNA(GLN) AMIDOTRANSFERASE SUBUNIT A, MITOCHONDRIAL"/>
    <property type="match status" value="1"/>
</dbReference>
<evidence type="ECO:0000256" key="2">
    <source>
        <dbReference type="ARBA" id="ARBA00009199"/>
    </source>
</evidence>
<dbReference type="RefSeq" id="WP_007316212.1">
    <property type="nucleotide sequence ID" value="NZ_BAEH01000015.1"/>
</dbReference>
<dbReference type="Gene3D" id="3.90.1300.10">
    <property type="entry name" value="Amidase signature (AS) domain"/>
    <property type="match status" value="1"/>
</dbReference>
<dbReference type="Pfam" id="PF01425">
    <property type="entry name" value="Amidase"/>
    <property type="match status" value="1"/>
</dbReference>
<dbReference type="AlphaFoldDB" id="H0QVJ7"/>
<proteinExistence type="inferred from homology"/>
<evidence type="ECO:0000256" key="1">
    <source>
        <dbReference type="ARBA" id="ARBA00001311"/>
    </source>
</evidence>
<dbReference type="eggNOG" id="COG0154">
    <property type="taxonomic scope" value="Bacteria"/>
</dbReference>
<dbReference type="STRING" id="1077974.GOEFS_015_00710"/>
<name>H0QVJ7_9ACTN</name>
<gene>
    <name evidence="5" type="ORF">GOEFS_015_00710</name>
</gene>
<evidence type="ECO:0000313" key="5">
    <source>
        <dbReference type="EMBL" id="GAB16874.1"/>
    </source>
</evidence>
<evidence type="ECO:0000313" key="6">
    <source>
        <dbReference type="Proteomes" id="UP000035034"/>
    </source>
</evidence>
<dbReference type="Proteomes" id="UP000035034">
    <property type="component" value="Unassembled WGS sequence"/>
</dbReference>
<dbReference type="NCBIfam" id="NF005899">
    <property type="entry name" value="PRK07869.1"/>
    <property type="match status" value="1"/>
</dbReference>
<comment type="caution">
    <text evidence="5">The sequence shown here is derived from an EMBL/GenBank/DDBJ whole genome shotgun (WGS) entry which is preliminary data.</text>
</comment>
<dbReference type="InterPro" id="IPR036928">
    <property type="entry name" value="AS_sf"/>
</dbReference>
<protein>
    <recommendedName>
        <fullName evidence="3">amidase</fullName>
        <ecNumber evidence="3">3.5.1.4</ecNumber>
    </recommendedName>
</protein>
<dbReference type="InterPro" id="IPR000120">
    <property type="entry name" value="Amidase"/>
</dbReference>
<dbReference type="PROSITE" id="PS00571">
    <property type="entry name" value="AMIDASES"/>
    <property type="match status" value="1"/>
</dbReference>
<keyword evidence="6" id="KW-1185">Reference proteome</keyword>
<dbReference type="InterPro" id="IPR020556">
    <property type="entry name" value="Amidase_CS"/>
</dbReference>
<dbReference type="SUPFAM" id="SSF75304">
    <property type="entry name" value="Amidase signature (AS) enzymes"/>
    <property type="match status" value="1"/>
</dbReference>
<sequence>NEVSPEEIHDAAIARCRSVAELHAFTPASLDPAAVLPSQQGFFTSVPTAVKDMVRIAGMPTTQGSDAWRPTPARKDGPFVRHFRALGFSILGTSRMSEFGFLPTTEHPRLGAVPNPWNTALTAGGSSSGAAALVASGALPLAHAVDGGGSIRIPAACTGLYGLKPTRRRLPLDSDLRHTPIQIAQNGVLTRSVRDTAAFYREMEKTYRPRRLRPIGDITGPSARRLRIAVCTASPTGDASPEVRNHIHEVAAALSHFGHHVDTLDELALPPTLEGDFLAFWSLAAFLFTTTGRRRYDTSFDPGRLDPFTIWLAEKGKGNLRHSPIVTARLRRARQWTTKIYNDYDVLLTPTLAASPPQIGHLDPYTVPPEDLLERVTAWVRYTPLQNITGEPSMSIPTGRSADGGHIGSLISAAHGDDATLLHLAYELDRIYPWHPPLPTSKR</sequence>
<dbReference type="InterPro" id="IPR023631">
    <property type="entry name" value="Amidase_dom"/>
</dbReference>
<dbReference type="EC" id="3.5.1.4" evidence="3"/>
<dbReference type="OrthoDB" id="5175573at2"/>
<evidence type="ECO:0000256" key="3">
    <source>
        <dbReference type="ARBA" id="ARBA00012922"/>
    </source>
</evidence>
<feature type="non-terminal residue" evidence="5">
    <location>
        <position position="1"/>
    </location>
</feature>
<dbReference type="PANTHER" id="PTHR11895">
    <property type="entry name" value="TRANSAMIDASE"/>
    <property type="match status" value="1"/>
</dbReference>
<accession>H0QVJ7</accession>
<organism evidence="5 6">
    <name type="scientific">Gordonia effusa NBRC 100432</name>
    <dbReference type="NCBI Taxonomy" id="1077974"/>
    <lineage>
        <taxon>Bacteria</taxon>
        <taxon>Bacillati</taxon>
        <taxon>Actinomycetota</taxon>
        <taxon>Actinomycetes</taxon>
        <taxon>Mycobacteriales</taxon>
        <taxon>Gordoniaceae</taxon>
        <taxon>Gordonia</taxon>
    </lineage>
</organism>
<reference evidence="5 6" key="1">
    <citation type="submission" date="2011-12" db="EMBL/GenBank/DDBJ databases">
        <title>Whole genome shotgun sequence of Gordonia effusa NBRC 100432.</title>
        <authorList>
            <person name="Yoshida I."/>
            <person name="Takarada H."/>
            <person name="Hosoyama A."/>
            <person name="Tsuchikane K."/>
            <person name="Katsumata H."/>
            <person name="Yamazaki S."/>
            <person name="Fujita N."/>
        </authorList>
    </citation>
    <scope>NUCLEOTIDE SEQUENCE [LARGE SCALE GENOMIC DNA]</scope>
    <source>
        <strain evidence="5 6">NBRC 100432</strain>
    </source>
</reference>
<dbReference type="GO" id="GO:0004040">
    <property type="term" value="F:amidase activity"/>
    <property type="evidence" value="ECO:0007669"/>
    <property type="project" value="UniProtKB-EC"/>
</dbReference>
<comment type="catalytic activity">
    <reaction evidence="1">
        <text>a monocarboxylic acid amide + H2O = a monocarboxylate + NH4(+)</text>
        <dbReference type="Rhea" id="RHEA:12020"/>
        <dbReference type="ChEBI" id="CHEBI:15377"/>
        <dbReference type="ChEBI" id="CHEBI:28938"/>
        <dbReference type="ChEBI" id="CHEBI:35757"/>
        <dbReference type="ChEBI" id="CHEBI:83628"/>
        <dbReference type="EC" id="3.5.1.4"/>
    </reaction>
</comment>
<comment type="similarity">
    <text evidence="2">Belongs to the amidase family.</text>
</comment>
<evidence type="ECO:0000259" key="4">
    <source>
        <dbReference type="Pfam" id="PF01425"/>
    </source>
</evidence>
<feature type="domain" description="Amidase" evidence="4">
    <location>
        <begin position="24"/>
        <end position="422"/>
    </location>
</feature>